<feature type="transmembrane region" description="Helical" evidence="2">
    <location>
        <begin position="271"/>
        <end position="295"/>
    </location>
</feature>
<sequence>MAQVGDKSMPMKRLTEKEIARMMKDPLDALPKDKGWAWMSLLGGFIVNTVIAGGVFKSFGVIFTAVQDRYQTSSGVISKIPAILLALAHGLSDEAVIKEDGSKNTEHTTGDKHNRNAEPCCVNEAFNDTEAINLSQLPTAAPTDEAVETGSAEQQVETTGSAEQQVETTGSAEQQVSTIDVAFPSTANILALDESESKPSCFSRCCIKPVRSWIGLTKNKTDPKKTDSFWPMLRNPVVLLYATSAGVSNSSFLSTFIMAPPHAEQLGFGSTNAALLVSIMGVADLLARMGVGFIADKNFIKKNDWWNNLVFSAADQFLLDPCCYVVVVLSGQWHIRLYDAHVVGGITWNRETSCGIRHCEPIRGQCLPLLTKCLSLTTTLIRQPGGGQVANRTMGSEKANTDDEGLSNKRLNIANPLDALPKDKGWAWMCLLAGFIVNTLIAGGVFKSFGVIFTAMQDRYQTSSGVISKIPAILLALAHGLSTPANLLAARYGTRWVVFCGGLLASTGFLLSAFAADAIPLIYLTYGVVIGVGLSLSYSPSIVAVGQYFEKRRATANGVSFAGSGLGSLILPPLIRLALDTYGLDGALLLMGGMALNICVCGMLFRPPDFYVQRHVVNQKKQRAILQERTKLHDLSDGEANGRNSFDNSTDGAGRGQDCADGIGAITTHARQQSSNAYDDAISTTHDSGNNECMMGDRSRDDDDQQASDIDVTPTTNLLTPGKKDNQSSRVTSKTTSTGGRKLDRVWHMLINPVVLLSFLSTFIMAPPHAEQLGFGSTNAALLVSIMGVADLLARMGSFGSLVVTLSLFAVANGTFVFMMPTLLAESLGIENLPVAYGIANLFVGCACLFSPSFLGILKDVTGQWDASFTACGCLMFAIAMLYFVEPWALKIGRRRLNVEE</sequence>
<dbReference type="InterPro" id="IPR011701">
    <property type="entry name" value="MFS"/>
</dbReference>
<feature type="transmembrane region" description="Helical" evidence="2">
    <location>
        <begin position="801"/>
        <end position="823"/>
    </location>
</feature>
<dbReference type="Proteomes" id="UP001209878">
    <property type="component" value="Unassembled WGS sequence"/>
</dbReference>
<feature type="region of interest" description="Disordered" evidence="1">
    <location>
        <begin position="140"/>
        <end position="173"/>
    </location>
</feature>
<feature type="compositionally biased region" description="Polar residues" evidence="1">
    <location>
        <begin position="642"/>
        <end position="651"/>
    </location>
</feature>
<evidence type="ECO:0000256" key="2">
    <source>
        <dbReference type="SAM" id="Phobius"/>
    </source>
</evidence>
<comment type="caution">
    <text evidence="3">The sequence shown here is derived from an EMBL/GenBank/DDBJ whole genome shotgun (WGS) entry which is preliminary data.</text>
</comment>
<feature type="region of interest" description="Disordered" evidence="1">
    <location>
        <begin position="670"/>
        <end position="738"/>
    </location>
</feature>
<feature type="transmembrane region" description="Helical" evidence="2">
    <location>
        <begin position="587"/>
        <end position="605"/>
    </location>
</feature>
<evidence type="ECO:0000313" key="3">
    <source>
        <dbReference type="EMBL" id="KAK2175830.1"/>
    </source>
</evidence>
<feature type="transmembrane region" description="Helical" evidence="2">
    <location>
        <begin position="521"/>
        <end position="546"/>
    </location>
</feature>
<feature type="compositionally biased region" description="Polar residues" evidence="1">
    <location>
        <begin position="151"/>
        <end position="173"/>
    </location>
</feature>
<dbReference type="GO" id="GO:0008028">
    <property type="term" value="F:monocarboxylic acid transmembrane transporter activity"/>
    <property type="evidence" value="ECO:0007669"/>
    <property type="project" value="TreeGrafter"/>
</dbReference>
<feature type="transmembrane region" description="Helical" evidence="2">
    <location>
        <begin position="835"/>
        <end position="858"/>
    </location>
</feature>
<feature type="region of interest" description="Disordered" evidence="1">
    <location>
        <begin position="629"/>
        <end position="658"/>
    </location>
</feature>
<accession>A0AAD9KS23</accession>
<feature type="transmembrane region" description="Helical" evidence="2">
    <location>
        <begin position="558"/>
        <end position="575"/>
    </location>
</feature>
<dbReference type="SUPFAM" id="SSF103473">
    <property type="entry name" value="MFS general substrate transporter"/>
    <property type="match status" value="2"/>
</dbReference>
<feature type="transmembrane region" description="Helical" evidence="2">
    <location>
        <begin position="426"/>
        <end position="446"/>
    </location>
</feature>
<feature type="transmembrane region" description="Helical" evidence="2">
    <location>
        <begin position="238"/>
        <end position="259"/>
    </location>
</feature>
<proteinExistence type="predicted"/>
<dbReference type="InterPro" id="IPR036259">
    <property type="entry name" value="MFS_trans_sf"/>
</dbReference>
<feature type="transmembrane region" description="Helical" evidence="2">
    <location>
        <begin position="36"/>
        <end position="56"/>
    </location>
</feature>
<feature type="transmembrane region" description="Helical" evidence="2">
    <location>
        <begin position="746"/>
        <end position="766"/>
    </location>
</feature>
<dbReference type="PANTHER" id="PTHR11360">
    <property type="entry name" value="MONOCARBOXYLATE TRANSPORTER"/>
    <property type="match status" value="1"/>
</dbReference>
<feature type="transmembrane region" description="Helical" evidence="2">
    <location>
        <begin position="772"/>
        <end position="794"/>
    </location>
</feature>
<keyword evidence="4" id="KW-1185">Reference proteome</keyword>
<feature type="transmembrane region" description="Helical" evidence="2">
    <location>
        <begin position="496"/>
        <end position="515"/>
    </location>
</feature>
<dbReference type="EMBL" id="JAODUO010000704">
    <property type="protein sequence ID" value="KAK2175830.1"/>
    <property type="molecule type" value="Genomic_DNA"/>
</dbReference>
<gene>
    <name evidence="3" type="ORF">NP493_704g01021</name>
</gene>
<organism evidence="3 4">
    <name type="scientific">Ridgeia piscesae</name>
    <name type="common">Tubeworm</name>
    <dbReference type="NCBI Taxonomy" id="27915"/>
    <lineage>
        <taxon>Eukaryota</taxon>
        <taxon>Metazoa</taxon>
        <taxon>Spiralia</taxon>
        <taxon>Lophotrochozoa</taxon>
        <taxon>Annelida</taxon>
        <taxon>Polychaeta</taxon>
        <taxon>Sedentaria</taxon>
        <taxon>Canalipalpata</taxon>
        <taxon>Sabellida</taxon>
        <taxon>Siboglinidae</taxon>
        <taxon>Ridgeia</taxon>
    </lineage>
</organism>
<feature type="compositionally biased region" description="Polar residues" evidence="1">
    <location>
        <begin position="728"/>
        <end position="738"/>
    </location>
</feature>
<feature type="transmembrane region" description="Helical" evidence="2">
    <location>
        <begin position="466"/>
        <end position="489"/>
    </location>
</feature>
<dbReference type="PANTHER" id="PTHR11360:SF311">
    <property type="entry name" value="MAJOR FACILITATOR SUPERFAMILY (MFS) PROFILE DOMAIN-CONTAINING PROTEIN"/>
    <property type="match status" value="1"/>
</dbReference>
<keyword evidence="2" id="KW-1133">Transmembrane helix</keyword>
<keyword evidence="2" id="KW-0472">Membrane</keyword>
<dbReference type="Pfam" id="PF07690">
    <property type="entry name" value="MFS_1"/>
    <property type="match status" value="1"/>
</dbReference>
<dbReference type="Gene3D" id="1.20.1250.20">
    <property type="entry name" value="MFS general substrate transporter like domains"/>
    <property type="match status" value="1"/>
</dbReference>
<dbReference type="AlphaFoldDB" id="A0AAD9KS23"/>
<protein>
    <submittedName>
        <fullName evidence="3">Uncharacterized protein</fullName>
    </submittedName>
</protein>
<name>A0AAD9KS23_RIDPI</name>
<feature type="compositionally biased region" description="Polar residues" evidence="1">
    <location>
        <begin position="670"/>
        <end position="691"/>
    </location>
</feature>
<keyword evidence="2" id="KW-0812">Transmembrane</keyword>
<feature type="transmembrane region" description="Helical" evidence="2">
    <location>
        <begin position="865"/>
        <end position="885"/>
    </location>
</feature>
<evidence type="ECO:0000256" key="1">
    <source>
        <dbReference type="SAM" id="MobiDB-lite"/>
    </source>
</evidence>
<reference evidence="3" key="1">
    <citation type="journal article" date="2023" name="Mol. Biol. Evol.">
        <title>Third-Generation Sequencing Reveals the Adaptive Role of the Epigenome in Three Deep-Sea Polychaetes.</title>
        <authorList>
            <person name="Perez M."/>
            <person name="Aroh O."/>
            <person name="Sun Y."/>
            <person name="Lan Y."/>
            <person name="Juniper S.K."/>
            <person name="Young C.R."/>
            <person name="Angers B."/>
            <person name="Qian P.Y."/>
        </authorList>
    </citation>
    <scope>NUCLEOTIDE SEQUENCE</scope>
    <source>
        <strain evidence="3">R07B-5</strain>
    </source>
</reference>
<dbReference type="InterPro" id="IPR050327">
    <property type="entry name" value="Proton-linked_MCT"/>
</dbReference>
<evidence type="ECO:0000313" key="4">
    <source>
        <dbReference type="Proteomes" id="UP001209878"/>
    </source>
</evidence>